<dbReference type="InterPro" id="IPR050546">
    <property type="entry name" value="Glycosyl_Hydrlase_16"/>
</dbReference>
<dbReference type="Gene3D" id="2.60.120.200">
    <property type="match status" value="1"/>
</dbReference>
<comment type="caution">
    <text evidence="3">The sequence shown here is derived from an EMBL/GenBank/DDBJ whole genome shotgun (WGS) entry which is preliminary data.</text>
</comment>
<dbReference type="AlphaFoldDB" id="G4TV93"/>
<dbReference type="PROSITE" id="PS51762">
    <property type="entry name" value="GH16_2"/>
    <property type="match status" value="1"/>
</dbReference>
<dbReference type="eggNOG" id="ENOG502QUM3">
    <property type="taxonomic scope" value="Eukaryota"/>
</dbReference>
<feature type="chain" id="PRO_5003468832" evidence="1">
    <location>
        <begin position="21"/>
        <end position="318"/>
    </location>
</feature>
<dbReference type="Proteomes" id="UP000007148">
    <property type="component" value="Unassembled WGS sequence"/>
</dbReference>
<dbReference type="Pfam" id="PF26113">
    <property type="entry name" value="GH16_XgeA"/>
    <property type="match status" value="1"/>
</dbReference>
<dbReference type="CDD" id="cd02181">
    <property type="entry name" value="GH16_fungal_Lam16A_glucanase"/>
    <property type="match status" value="1"/>
</dbReference>
<dbReference type="OrthoDB" id="192832at2759"/>
<keyword evidence="4" id="KW-1185">Reference proteome</keyword>
<dbReference type="EMBL" id="CAFZ01000416">
    <property type="protein sequence ID" value="CCA75236.1"/>
    <property type="molecule type" value="Genomic_DNA"/>
</dbReference>
<accession>G4TV93</accession>
<dbReference type="InParanoid" id="G4TV93"/>
<name>G4TV93_SERID</name>
<gene>
    <name evidence="3" type="ORF">PIIN_09220</name>
</gene>
<dbReference type="PANTHER" id="PTHR10963:SF24">
    <property type="entry name" value="GLYCOSIDASE C21B10.07-RELATED"/>
    <property type="match status" value="1"/>
</dbReference>
<dbReference type="PANTHER" id="PTHR10963">
    <property type="entry name" value="GLYCOSYL HYDROLASE-RELATED"/>
    <property type="match status" value="1"/>
</dbReference>
<evidence type="ECO:0000313" key="4">
    <source>
        <dbReference type="Proteomes" id="UP000007148"/>
    </source>
</evidence>
<sequence length="318" mass="35594">MKFLLTLFTASTLLCGPVQATFYHLTDKWVGQDFLDAFAWENITDPTRGRVNYITQADSLAMNLTYAHGDRFIIRPDSVSVLDPNGPGRASNRIISKKTFGHNTVIIADVRHMPQGCGTWPALWSTDVPWPDKGEIDIVEGVNDLGPNQITLHTTANCTMPEVRPQTGTPRFNDCYWEANNYAACGVKTNKPNSYGPDFNAAGGGWFAMERTPTYIRSWFWSRNDPTVPWEVKNPHSFFIGTPFWGLPVANFPNNSCDIASKFSPHHVIINLTFCGDWAGNDYGLSTCPGTCVDYVNNNPQAFVDAYWDIASIRMYGW</sequence>
<dbReference type="GO" id="GO:0009251">
    <property type="term" value="P:glucan catabolic process"/>
    <property type="evidence" value="ECO:0007669"/>
    <property type="project" value="TreeGrafter"/>
</dbReference>
<dbReference type="SUPFAM" id="SSF49899">
    <property type="entry name" value="Concanavalin A-like lectins/glucanases"/>
    <property type="match status" value="1"/>
</dbReference>
<evidence type="ECO:0000259" key="2">
    <source>
        <dbReference type="PROSITE" id="PS51762"/>
    </source>
</evidence>
<dbReference type="OMA" id="GAGFNNN"/>
<evidence type="ECO:0000313" key="3">
    <source>
        <dbReference type="EMBL" id="CCA75236.1"/>
    </source>
</evidence>
<protein>
    <submittedName>
        <fullName evidence="3">Related to endo-1,3(4)-beta-glucanase</fullName>
    </submittedName>
</protein>
<evidence type="ECO:0000256" key="1">
    <source>
        <dbReference type="SAM" id="SignalP"/>
    </source>
</evidence>
<feature type="domain" description="GH16" evidence="2">
    <location>
        <begin position="38"/>
        <end position="287"/>
    </location>
</feature>
<keyword evidence="1" id="KW-0732">Signal</keyword>
<reference evidence="3 4" key="1">
    <citation type="journal article" date="2011" name="PLoS Pathog.">
        <title>Endophytic Life Strategies Decoded by Genome and Transcriptome Analyses of the Mutualistic Root Symbiont Piriformospora indica.</title>
        <authorList>
            <person name="Zuccaro A."/>
            <person name="Lahrmann U."/>
            <person name="Guldener U."/>
            <person name="Langen G."/>
            <person name="Pfiffi S."/>
            <person name="Biedenkopf D."/>
            <person name="Wong P."/>
            <person name="Samans B."/>
            <person name="Grimm C."/>
            <person name="Basiewicz M."/>
            <person name="Murat C."/>
            <person name="Martin F."/>
            <person name="Kogel K.H."/>
        </authorList>
    </citation>
    <scope>NUCLEOTIDE SEQUENCE [LARGE SCALE GENOMIC DNA]</scope>
    <source>
        <strain evidence="3 4">DSM 11827</strain>
    </source>
</reference>
<dbReference type="InterPro" id="IPR013320">
    <property type="entry name" value="ConA-like_dom_sf"/>
</dbReference>
<dbReference type="HOGENOM" id="CLU_016972_1_1_1"/>
<feature type="signal peptide" evidence="1">
    <location>
        <begin position="1"/>
        <end position="20"/>
    </location>
</feature>
<dbReference type="GO" id="GO:0004553">
    <property type="term" value="F:hydrolase activity, hydrolyzing O-glycosyl compounds"/>
    <property type="evidence" value="ECO:0007669"/>
    <property type="project" value="InterPro"/>
</dbReference>
<dbReference type="InterPro" id="IPR000757">
    <property type="entry name" value="Beta-glucanase-like"/>
</dbReference>
<proteinExistence type="predicted"/>
<dbReference type="STRING" id="1109443.G4TV93"/>
<organism evidence="3 4">
    <name type="scientific">Serendipita indica (strain DSM 11827)</name>
    <name type="common">Root endophyte fungus</name>
    <name type="synonym">Piriformospora indica</name>
    <dbReference type="NCBI Taxonomy" id="1109443"/>
    <lineage>
        <taxon>Eukaryota</taxon>
        <taxon>Fungi</taxon>
        <taxon>Dikarya</taxon>
        <taxon>Basidiomycota</taxon>
        <taxon>Agaricomycotina</taxon>
        <taxon>Agaricomycetes</taxon>
        <taxon>Sebacinales</taxon>
        <taxon>Serendipitaceae</taxon>
        <taxon>Serendipita</taxon>
    </lineage>
</organism>